<reference evidence="2 3" key="1">
    <citation type="submission" date="2021-03" db="EMBL/GenBank/DDBJ databases">
        <title>Whole genome sequence of Jiella sp. MQZ13P-4.</title>
        <authorList>
            <person name="Tuo L."/>
        </authorList>
    </citation>
    <scope>NUCLEOTIDE SEQUENCE [LARGE SCALE GENOMIC DNA]</scope>
    <source>
        <strain evidence="2 3">MQZ13P-4</strain>
    </source>
</reference>
<evidence type="ECO:0000313" key="3">
    <source>
        <dbReference type="Proteomes" id="UP000664288"/>
    </source>
</evidence>
<gene>
    <name evidence="2" type="ORF">J1C47_17910</name>
</gene>
<keyword evidence="1" id="KW-1133">Transmembrane helix</keyword>
<dbReference type="EMBL" id="JAFMPY010000022">
    <property type="protein sequence ID" value="MBO0905524.1"/>
    <property type="molecule type" value="Genomic_DNA"/>
</dbReference>
<keyword evidence="3" id="KW-1185">Reference proteome</keyword>
<name>A0ABS3J772_9HYPH</name>
<comment type="caution">
    <text evidence="2">The sequence shown here is derived from an EMBL/GenBank/DDBJ whole genome shotgun (WGS) entry which is preliminary data.</text>
</comment>
<keyword evidence="1" id="KW-0472">Membrane</keyword>
<evidence type="ECO:0000256" key="1">
    <source>
        <dbReference type="SAM" id="Phobius"/>
    </source>
</evidence>
<proteinExistence type="predicted"/>
<dbReference type="Proteomes" id="UP000664288">
    <property type="component" value="Unassembled WGS sequence"/>
</dbReference>
<sequence length="75" mass="7172">MSPGQIFGLSALALVFGTILAGFLRPRGRKRRLARGGDTTSAGIAGDGGWFAASGDACGPDGGSDCGGGDGGGGD</sequence>
<organism evidence="2 3">
    <name type="scientific">Jiella sonneratiae</name>
    <dbReference type="NCBI Taxonomy" id="2816856"/>
    <lineage>
        <taxon>Bacteria</taxon>
        <taxon>Pseudomonadati</taxon>
        <taxon>Pseudomonadota</taxon>
        <taxon>Alphaproteobacteria</taxon>
        <taxon>Hyphomicrobiales</taxon>
        <taxon>Aurantimonadaceae</taxon>
        <taxon>Jiella</taxon>
    </lineage>
</organism>
<feature type="transmembrane region" description="Helical" evidence="1">
    <location>
        <begin position="6"/>
        <end position="24"/>
    </location>
</feature>
<accession>A0ABS3J772</accession>
<evidence type="ECO:0000313" key="2">
    <source>
        <dbReference type="EMBL" id="MBO0905524.1"/>
    </source>
</evidence>
<protein>
    <submittedName>
        <fullName evidence="2">Uncharacterized protein</fullName>
    </submittedName>
</protein>
<dbReference type="RefSeq" id="WP_207352159.1">
    <property type="nucleotide sequence ID" value="NZ_JAFMPY010000022.1"/>
</dbReference>
<keyword evidence="1" id="KW-0812">Transmembrane</keyword>